<name>A0A0T6LPD4_WENVI</name>
<dbReference type="STRING" id="76728.AQ490_06010"/>
<dbReference type="GO" id="GO:0008889">
    <property type="term" value="F:glycerophosphodiester phosphodiesterase activity"/>
    <property type="evidence" value="ECO:0007669"/>
    <property type="project" value="TreeGrafter"/>
</dbReference>
<gene>
    <name evidence="6" type="ORF">AQ490_06010</name>
</gene>
<dbReference type="CDD" id="cd08566">
    <property type="entry name" value="GDPD_AtGDE_like"/>
    <property type="match status" value="1"/>
</dbReference>
<reference evidence="6 7" key="1">
    <citation type="submission" date="2015-10" db="EMBL/GenBank/DDBJ databases">
        <title>Draft genome sequence of pyrrolomycin-producing Streptomyces vitaminophilus.</title>
        <authorList>
            <person name="Graham D.E."/>
            <person name="Mahan K.M."/>
            <person name="Klingeman D.M."/>
            <person name="Hettich R.L."/>
            <person name="Parry R.J."/>
        </authorList>
    </citation>
    <scope>NUCLEOTIDE SEQUENCE [LARGE SCALE GENOMIC DNA]</scope>
    <source>
        <strain evidence="6 7">ATCC 31673</strain>
    </source>
</reference>
<protein>
    <submittedName>
        <fullName evidence="6">Glycerophosphodiester phosphodiesterase</fullName>
    </submittedName>
</protein>
<dbReference type="InterPro" id="IPR008979">
    <property type="entry name" value="Galactose-bd-like_sf"/>
</dbReference>
<evidence type="ECO:0000256" key="2">
    <source>
        <dbReference type="SAM" id="MobiDB-lite"/>
    </source>
</evidence>
<organism evidence="6 7">
    <name type="scientific">Wenjunlia vitaminophila</name>
    <name type="common">Streptomyces vitaminophilus</name>
    <dbReference type="NCBI Taxonomy" id="76728"/>
    <lineage>
        <taxon>Bacteria</taxon>
        <taxon>Bacillati</taxon>
        <taxon>Actinomycetota</taxon>
        <taxon>Actinomycetes</taxon>
        <taxon>Kitasatosporales</taxon>
        <taxon>Streptomycetaceae</taxon>
        <taxon>Wenjunlia</taxon>
    </lineage>
</organism>
<feature type="domain" description="GP-PDE" evidence="5">
    <location>
        <begin position="59"/>
        <end position="312"/>
    </location>
</feature>
<dbReference type="InterPro" id="IPR006584">
    <property type="entry name" value="Cellulose-bd_IV"/>
</dbReference>
<dbReference type="RefSeq" id="WP_018383046.1">
    <property type="nucleotide sequence ID" value="NZ_LLZU01000035.1"/>
</dbReference>
<dbReference type="SMART" id="SM00606">
    <property type="entry name" value="CBD_IV"/>
    <property type="match status" value="1"/>
</dbReference>
<dbReference type="SUPFAM" id="SSF51695">
    <property type="entry name" value="PLC-like phosphodiesterases"/>
    <property type="match status" value="1"/>
</dbReference>
<evidence type="ECO:0000313" key="6">
    <source>
        <dbReference type="EMBL" id="KRV47904.1"/>
    </source>
</evidence>
<dbReference type="PANTHER" id="PTHR46320:SF1">
    <property type="entry name" value="GLYCEROPHOSPHODIESTER PHOSPHODIESTERASE 1"/>
    <property type="match status" value="1"/>
</dbReference>
<dbReference type="SUPFAM" id="SSF49785">
    <property type="entry name" value="Galactose-binding domain-like"/>
    <property type="match status" value="1"/>
</dbReference>
<dbReference type="eggNOG" id="COG0584">
    <property type="taxonomic scope" value="Bacteria"/>
</dbReference>
<dbReference type="Pfam" id="PF03422">
    <property type="entry name" value="CBM_6"/>
    <property type="match status" value="1"/>
</dbReference>
<dbReference type="InterPro" id="IPR030395">
    <property type="entry name" value="GP_PDE_dom"/>
</dbReference>
<feature type="region of interest" description="Disordered" evidence="2">
    <location>
        <begin position="25"/>
        <end position="49"/>
    </location>
</feature>
<evidence type="ECO:0000256" key="1">
    <source>
        <dbReference type="ARBA" id="ARBA00022729"/>
    </source>
</evidence>
<evidence type="ECO:0000256" key="3">
    <source>
        <dbReference type="SAM" id="SignalP"/>
    </source>
</evidence>
<dbReference type="AlphaFoldDB" id="A0A0T6LPD4"/>
<dbReference type="Gene3D" id="2.60.120.260">
    <property type="entry name" value="Galactose-binding domain-like"/>
    <property type="match status" value="1"/>
</dbReference>
<dbReference type="InterPro" id="IPR032160">
    <property type="entry name" value="DUF4996"/>
</dbReference>
<evidence type="ECO:0000313" key="7">
    <source>
        <dbReference type="Proteomes" id="UP000050867"/>
    </source>
</evidence>
<dbReference type="OrthoDB" id="9758957at2"/>
<dbReference type="GO" id="GO:0006644">
    <property type="term" value="P:phospholipid metabolic process"/>
    <property type="evidence" value="ECO:0007669"/>
    <property type="project" value="TreeGrafter"/>
</dbReference>
<dbReference type="Proteomes" id="UP000050867">
    <property type="component" value="Unassembled WGS sequence"/>
</dbReference>
<dbReference type="Pfam" id="PF03009">
    <property type="entry name" value="GDPD"/>
    <property type="match status" value="1"/>
</dbReference>
<dbReference type="EMBL" id="LLZU01000035">
    <property type="protein sequence ID" value="KRV47904.1"/>
    <property type="molecule type" value="Genomic_DNA"/>
</dbReference>
<dbReference type="GO" id="GO:0005886">
    <property type="term" value="C:plasma membrane"/>
    <property type="evidence" value="ECO:0007669"/>
    <property type="project" value="TreeGrafter"/>
</dbReference>
<proteinExistence type="predicted"/>
<evidence type="ECO:0000259" key="5">
    <source>
        <dbReference type="PROSITE" id="PS51704"/>
    </source>
</evidence>
<keyword evidence="1 3" id="KW-0732">Signal</keyword>
<dbReference type="InterPro" id="IPR005084">
    <property type="entry name" value="CBM6"/>
</dbReference>
<keyword evidence="7" id="KW-1185">Reference proteome</keyword>
<dbReference type="Pfam" id="PF16387">
    <property type="entry name" value="DUF4996"/>
    <property type="match status" value="1"/>
</dbReference>
<dbReference type="Gene3D" id="3.20.20.190">
    <property type="entry name" value="Phosphatidylinositol (PI) phosphodiesterase"/>
    <property type="match status" value="1"/>
</dbReference>
<comment type="caution">
    <text evidence="6">The sequence shown here is derived from an EMBL/GenBank/DDBJ whole genome shotgun (WGS) entry which is preliminary data.</text>
</comment>
<dbReference type="PANTHER" id="PTHR46320">
    <property type="entry name" value="GLYCEROPHOSPHODIESTER PHOSPHODIESTERASE 1"/>
    <property type="match status" value="1"/>
</dbReference>
<feature type="chain" id="PRO_5006670591" evidence="3">
    <location>
        <begin position="25"/>
        <end position="475"/>
    </location>
</feature>
<dbReference type="GO" id="GO:0006580">
    <property type="term" value="P:ethanolamine metabolic process"/>
    <property type="evidence" value="ECO:0007669"/>
    <property type="project" value="TreeGrafter"/>
</dbReference>
<feature type="domain" description="CBM6" evidence="4">
    <location>
        <begin position="326"/>
        <end position="471"/>
    </location>
</feature>
<dbReference type="PROSITE" id="PS51704">
    <property type="entry name" value="GP_PDE"/>
    <property type="match status" value="1"/>
</dbReference>
<feature type="signal peptide" evidence="3">
    <location>
        <begin position="1"/>
        <end position="24"/>
    </location>
</feature>
<dbReference type="eggNOG" id="COG3291">
    <property type="taxonomic scope" value="Bacteria"/>
</dbReference>
<dbReference type="CDD" id="cd04080">
    <property type="entry name" value="CBM6_cellulase-like"/>
    <property type="match status" value="1"/>
</dbReference>
<feature type="compositionally biased region" description="Low complexity" evidence="2">
    <location>
        <begin position="25"/>
        <end position="43"/>
    </location>
</feature>
<evidence type="ECO:0000259" key="4">
    <source>
        <dbReference type="PROSITE" id="PS51175"/>
    </source>
</evidence>
<dbReference type="PROSITE" id="PS51175">
    <property type="entry name" value="CBM6"/>
    <property type="match status" value="1"/>
</dbReference>
<dbReference type="InterPro" id="IPR017946">
    <property type="entry name" value="PLC-like_Pdiesterase_TIM-brl"/>
</dbReference>
<accession>A0A0T6LPD4</accession>
<dbReference type="GO" id="GO:0070291">
    <property type="term" value="P:N-acylethanolamine metabolic process"/>
    <property type="evidence" value="ECO:0007669"/>
    <property type="project" value="TreeGrafter"/>
</dbReference>
<sequence length="475" mass="52437">MRKHLVTSVAAGLVLAVSASVAVAAESASTPSPSPTSTSGPGSDRAYRDLMDHRPNARVLTAAHRGQWREAPENSLPAIEAALDDGAEIVETDVRRTRDGHLVLMHDETVDRTTNGTGRVADLTLRQVRDLRLKEGLGGAQADLTDERVPTLDEAMRTVRGRGLVNLDKGWDVREEMYRVLKETGTVRNGLFKSSAPVAEVQAFRKQHPDAVYMHVVSDSNIGSVDEFGDDQPVAYEVVFDSAEDAVVRPQVLERMRSTGRVWINSMWFGLADHHTDERSLIDPRRGWGALIDTFGASVIQTDNVETLESWLRTGRAEEKLPPHSVRIQGEDFREGGEGVAYHDNDPENRGKNVARHDEGVDVCDQDGAVVVCWIRGGEWLTYDVEVDTSGYYDVSARVSSPYSPAGTYRLTFDDGQPGTAVPVRNTTSHRAFATQPTGVRQYLEAGVHRVRISMDTDAYQNFNLDYLRLDLAGR</sequence>
<dbReference type="GO" id="GO:0030246">
    <property type="term" value="F:carbohydrate binding"/>
    <property type="evidence" value="ECO:0007669"/>
    <property type="project" value="InterPro"/>
</dbReference>